<reference evidence="3 4" key="1">
    <citation type="submission" date="2023-05" db="EMBL/GenBank/DDBJ databases">
        <title>A 100% complete, gapless, phased diploid assembly of the Scenedesmus obliquus UTEX 3031 genome.</title>
        <authorList>
            <person name="Biondi T.C."/>
            <person name="Hanschen E.R."/>
            <person name="Kwon T."/>
            <person name="Eng W."/>
            <person name="Kruse C.P.S."/>
            <person name="Koehler S.I."/>
            <person name="Kunde Y."/>
            <person name="Gleasner C.D."/>
            <person name="You Mak K.T."/>
            <person name="Polle J."/>
            <person name="Hovde B.T."/>
            <person name="Starkenburg S.R."/>
        </authorList>
    </citation>
    <scope>NUCLEOTIDE SEQUENCE [LARGE SCALE GENOMIC DNA]</scope>
    <source>
        <strain evidence="3 4">DOE0152z</strain>
    </source>
</reference>
<evidence type="ECO:0000256" key="1">
    <source>
        <dbReference type="SAM" id="Coils"/>
    </source>
</evidence>
<proteinExistence type="predicted"/>
<organism evidence="3 4">
    <name type="scientific">Tetradesmus obliquus</name>
    <name type="common">Green alga</name>
    <name type="synonym">Acutodesmus obliquus</name>
    <dbReference type="NCBI Taxonomy" id="3088"/>
    <lineage>
        <taxon>Eukaryota</taxon>
        <taxon>Viridiplantae</taxon>
        <taxon>Chlorophyta</taxon>
        <taxon>core chlorophytes</taxon>
        <taxon>Chlorophyceae</taxon>
        <taxon>CS clade</taxon>
        <taxon>Sphaeropleales</taxon>
        <taxon>Scenedesmaceae</taxon>
        <taxon>Tetradesmus</taxon>
    </lineage>
</organism>
<feature type="coiled-coil region" evidence="1">
    <location>
        <begin position="116"/>
        <end position="150"/>
    </location>
</feature>
<feature type="compositionally biased region" description="Low complexity" evidence="2">
    <location>
        <begin position="247"/>
        <end position="266"/>
    </location>
</feature>
<dbReference type="EMBL" id="CP126209">
    <property type="protein sequence ID" value="WIA10611.1"/>
    <property type="molecule type" value="Genomic_DNA"/>
</dbReference>
<feature type="region of interest" description="Disordered" evidence="2">
    <location>
        <begin position="158"/>
        <end position="193"/>
    </location>
</feature>
<feature type="compositionally biased region" description="Low complexity" evidence="2">
    <location>
        <begin position="294"/>
        <end position="320"/>
    </location>
</feature>
<protein>
    <recommendedName>
        <fullName evidence="5">SPX domain-containing protein</fullName>
    </recommendedName>
</protein>
<name>A0ABY8TQP1_TETOB</name>
<evidence type="ECO:0008006" key="5">
    <source>
        <dbReference type="Google" id="ProtNLM"/>
    </source>
</evidence>
<accession>A0ABY8TQP1</accession>
<sequence length="342" mass="36050">MSTFALPADLALLVSELEHVLALNGHRAHQHAKYITEELQAKADSRDEQDEGKLQLCSTANARRAKELLLKHEAFEMCFDAFAQSLNMHLPSQQTNLLQKLWRHAMLLVEGWQDLHQQEQQEIKSLTLDYIHLQQEHRALKSNLKTLKLTVQAMLVPAAARGKPSQQGKEQGRGKACRNMPTARSADPSSPPMRHSVLLALVGASPNRSHPPSAYDNSLAWFLQNAQGGSSGSSRPGSGRRAGRTAGGAALSAATSPAARAGSAPADSQLGVLSPGDSVCQSATDSCSPAQGSTTTDAATPARTAADPPAGGSGAPVAAGRGKGQSPLVEALLQHPEALQAA</sequence>
<evidence type="ECO:0000313" key="4">
    <source>
        <dbReference type="Proteomes" id="UP001244341"/>
    </source>
</evidence>
<keyword evidence="4" id="KW-1185">Reference proteome</keyword>
<evidence type="ECO:0000313" key="3">
    <source>
        <dbReference type="EMBL" id="WIA10611.1"/>
    </source>
</evidence>
<keyword evidence="1" id="KW-0175">Coiled coil</keyword>
<evidence type="ECO:0000256" key="2">
    <source>
        <dbReference type="SAM" id="MobiDB-lite"/>
    </source>
</evidence>
<feature type="region of interest" description="Disordered" evidence="2">
    <location>
        <begin position="227"/>
        <end position="330"/>
    </location>
</feature>
<feature type="compositionally biased region" description="Polar residues" evidence="2">
    <location>
        <begin position="279"/>
        <end position="293"/>
    </location>
</feature>
<dbReference type="Proteomes" id="UP001244341">
    <property type="component" value="Chromosome 2b"/>
</dbReference>
<gene>
    <name evidence="3" type="ORF">OEZ85_010793</name>
</gene>